<dbReference type="Proteomes" id="UP000188604">
    <property type="component" value="Chromosome"/>
</dbReference>
<dbReference type="KEGG" id="nch:A0U93_07205"/>
<proteinExistence type="predicted"/>
<accession>A0A1U9KPQ0</accession>
<dbReference type="STRING" id="320497.A0U93_07205"/>
<evidence type="ECO:0000313" key="1">
    <source>
        <dbReference type="EMBL" id="AQS87758.1"/>
    </source>
</evidence>
<evidence type="ECO:0000313" key="2">
    <source>
        <dbReference type="Proteomes" id="UP000188604"/>
    </source>
</evidence>
<dbReference type="OrthoDB" id="7280660at2"/>
<dbReference type="RefSeq" id="WP_077806751.1">
    <property type="nucleotide sequence ID" value="NZ_BJXS01000002.1"/>
</dbReference>
<gene>
    <name evidence="1" type="ORF">A0U93_07205</name>
</gene>
<name>A0A1U9KPQ0_9PROT</name>
<protein>
    <submittedName>
        <fullName evidence="1">Uncharacterized protein</fullName>
    </submittedName>
</protein>
<keyword evidence="2" id="KW-1185">Reference proteome</keyword>
<organism evidence="1 2">
    <name type="scientific">Neoasaia chiangmaiensis</name>
    <dbReference type="NCBI Taxonomy" id="320497"/>
    <lineage>
        <taxon>Bacteria</taxon>
        <taxon>Pseudomonadati</taxon>
        <taxon>Pseudomonadota</taxon>
        <taxon>Alphaproteobacteria</taxon>
        <taxon>Acetobacterales</taxon>
        <taxon>Acetobacteraceae</taxon>
        <taxon>Neoasaia</taxon>
    </lineage>
</organism>
<dbReference type="AlphaFoldDB" id="A0A1U9KPQ0"/>
<sequence length="205" mass="21417">MPGRRPLTSETGAPVSAPGLALEGGRGARRTRRRAASAPTPTRSDAQADLFADPQPGAPLDVVPGDIPGVERQMEESPAFDVTPQMRYLVPAEAPLAGVPLASIGPASRPDGYLYLMADADTAAAWRESGLPVDARQPVVLAERPALLSWIAMVAEAAEDAAPPVVLKLRRMLVDGMLEPDPDHTARMGAPCYLLTGAGSPVDAL</sequence>
<dbReference type="EMBL" id="CP014691">
    <property type="protein sequence ID" value="AQS87758.1"/>
    <property type="molecule type" value="Genomic_DNA"/>
</dbReference>
<reference evidence="1 2" key="1">
    <citation type="submission" date="2016-03" db="EMBL/GenBank/DDBJ databases">
        <title>Acetic acid bacteria sequencing.</title>
        <authorList>
            <person name="Brandt J."/>
            <person name="Jakob F."/>
            <person name="Vogel R.F."/>
        </authorList>
    </citation>
    <scope>NUCLEOTIDE SEQUENCE [LARGE SCALE GENOMIC DNA]</scope>
    <source>
        <strain evidence="1 2">NBRC 101099</strain>
    </source>
</reference>